<dbReference type="PANTHER" id="PTHR36179:SF2">
    <property type="entry name" value="LUD DOMAIN-CONTAINING PROTEIN"/>
    <property type="match status" value="1"/>
</dbReference>
<reference evidence="2" key="2">
    <citation type="journal article" date="2021" name="PeerJ">
        <title>Extensive microbial diversity within the chicken gut microbiome revealed by metagenomics and culture.</title>
        <authorList>
            <person name="Gilroy R."/>
            <person name="Ravi A."/>
            <person name="Getino M."/>
            <person name="Pursley I."/>
            <person name="Horton D.L."/>
            <person name="Alikhan N.F."/>
            <person name="Baker D."/>
            <person name="Gharbi K."/>
            <person name="Hall N."/>
            <person name="Watson M."/>
            <person name="Adriaenssens E.M."/>
            <person name="Foster-Nyarko E."/>
            <person name="Jarju S."/>
            <person name="Secka A."/>
            <person name="Antonio M."/>
            <person name="Oren A."/>
            <person name="Chaudhuri R.R."/>
            <person name="La Ragione R."/>
            <person name="Hildebrand F."/>
            <person name="Pallen M.J."/>
        </authorList>
    </citation>
    <scope>NUCLEOTIDE SEQUENCE</scope>
    <source>
        <strain evidence="2">ChiSxjej2B14-8506</strain>
    </source>
</reference>
<dbReference type="PANTHER" id="PTHR36179">
    <property type="entry name" value="LUD_DOM DOMAIN-CONTAINING PROTEIN"/>
    <property type="match status" value="1"/>
</dbReference>
<dbReference type="InterPro" id="IPR003741">
    <property type="entry name" value="LUD_dom"/>
</dbReference>
<evidence type="ECO:0000313" key="3">
    <source>
        <dbReference type="Proteomes" id="UP000824123"/>
    </source>
</evidence>
<name>A0A9D1LQX5_9FIRM</name>
<evidence type="ECO:0000313" key="2">
    <source>
        <dbReference type="EMBL" id="HIU46332.1"/>
    </source>
</evidence>
<evidence type="ECO:0000259" key="1">
    <source>
        <dbReference type="Pfam" id="PF02589"/>
    </source>
</evidence>
<accession>A0A9D1LQX5</accession>
<sequence>MDKRIDEYLHQLALRGFTPHYFERAEQALEYLFSQLPHDCAVGIGGSTTVTQLGVREALRARGNEVLFHSETPRDKWCELLPRVMNAYAYICSANAISGDGRIWEIDGTGNRLSALCYGPQRIFMLCGVNKLVDGGREEALRHMKQHACPLNARRLKLDTPCATSGECPFPEGRYSPRCICNLTLEIGRVPGGRTLHVIIIGEELGY</sequence>
<proteinExistence type="predicted"/>
<dbReference type="EMBL" id="DVNK01000026">
    <property type="protein sequence ID" value="HIU46332.1"/>
    <property type="molecule type" value="Genomic_DNA"/>
</dbReference>
<organism evidence="2 3">
    <name type="scientific">Candidatus Fimadaptatus faecigallinarum</name>
    <dbReference type="NCBI Taxonomy" id="2840814"/>
    <lineage>
        <taxon>Bacteria</taxon>
        <taxon>Bacillati</taxon>
        <taxon>Bacillota</taxon>
        <taxon>Clostridia</taxon>
        <taxon>Eubacteriales</taxon>
        <taxon>Candidatus Fimadaptatus</taxon>
    </lineage>
</organism>
<dbReference type="Pfam" id="PF02589">
    <property type="entry name" value="LUD_dom"/>
    <property type="match status" value="1"/>
</dbReference>
<feature type="domain" description="LUD" evidence="1">
    <location>
        <begin position="6"/>
        <end position="201"/>
    </location>
</feature>
<comment type="caution">
    <text evidence="2">The sequence shown here is derived from an EMBL/GenBank/DDBJ whole genome shotgun (WGS) entry which is preliminary data.</text>
</comment>
<dbReference type="AlphaFoldDB" id="A0A9D1LQX5"/>
<protein>
    <submittedName>
        <fullName evidence="2">Lactate utilization protein</fullName>
    </submittedName>
</protein>
<gene>
    <name evidence="2" type="ORF">IAC59_03620</name>
</gene>
<dbReference type="Proteomes" id="UP000824123">
    <property type="component" value="Unassembled WGS sequence"/>
</dbReference>
<reference evidence="2" key="1">
    <citation type="submission" date="2020-10" db="EMBL/GenBank/DDBJ databases">
        <authorList>
            <person name="Gilroy R."/>
        </authorList>
    </citation>
    <scope>NUCLEOTIDE SEQUENCE</scope>
    <source>
        <strain evidence="2">ChiSxjej2B14-8506</strain>
    </source>
</reference>